<dbReference type="EC" id="5.4.99.5" evidence="1"/>
<organism evidence="2 3">
    <name type="scientific">Treponema peruense</name>
    <dbReference type="NCBI Taxonomy" id="2787628"/>
    <lineage>
        <taxon>Bacteria</taxon>
        <taxon>Pseudomonadati</taxon>
        <taxon>Spirochaetota</taxon>
        <taxon>Spirochaetia</taxon>
        <taxon>Spirochaetales</taxon>
        <taxon>Treponemataceae</taxon>
        <taxon>Treponema</taxon>
    </lineage>
</organism>
<dbReference type="Proteomes" id="UP000595224">
    <property type="component" value="Chromosome"/>
</dbReference>
<dbReference type="Gene3D" id="3.30.1330.40">
    <property type="entry name" value="RutC-like"/>
    <property type="match status" value="1"/>
</dbReference>
<keyword evidence="3" id="KW-1185">Reference proteome</keyword>
<dbReference type="GO" id="GO:0004106">
    <property type="term" value="F:chorismate mutase activity"/>
    <property type="evidence" value="ECO:0007669"/>
    <property type="project" value="UniProtKB-EC"/>
</dbReference>
<dbReference type="PROSITE" id="PS51167">
    <property type="entry name" value="CHORISMATE_MUT_1"/>
    <property type="match status" value="1"/>
</dbReference>
<evidence type="ECO:0000313" key="2">
    <source>
        <dbReference type="EMBL" id="QQA02160.1"/>
    </source>
</evidence>
<evidence type="ECO:0000256" key="1">
    <source>
        <dbReference type="PROSITE-ProRule" id="PRU00514"/>
    </source>
</evidence>
<sequence>MKDKRLFAIRGATTSENTAESIRLAVEEMCREIFMLNSVKAQDIVSVQFTMTPDLDELNPAAALRKSDTGLDTSKIALFAMPELYIKGMPPKTIRVLVTTYLDCDAAVKPVYLNGAKSLRPEFALGN</sequence>
<proteinExistence type="predicted"/>
<keyword evidence="1" id="KW-0057">Aromatic amino acid biosynthesis</keyword>
<dbReference type="InterPro" id="IPR035959">
    <property type="entry name" value="RutC-like_sf"/>
</dbReference>
<dbReference type="GO" id="GO:0046417">
    <property type="term" value="P:chorismate metabolic process"/>
    <property type="evidence" value="ECO:0007669"/>
    <property type="project" value="TreeGrafter"/>
</dbReference>
<gene>
    <name evidence="2" type="ORF">IWA51_06165</name>
</gene>
<dbReference type="PANTHER" id="PTHR21164">
    <property type="entry name" value="CHORISMATE MUTASE"/>
    <property type="match status" value="1"/>
</dbReference>
<protein>
    <recommendedName>
        <fullName evidence="1">chorismate mutase</fullName>
        <ecNumber evidence="1">5.4.99.5</ecNumber>
    </recommendedName>
</protein>
<accession>A0A7T3RFQ9</accession>
<reference evidence="2 3" key="1">
    <citation type="submission" date="2020-11" db="EMBL/GenBank/DDBJ databases">
        <title>Treponema Peruensis nv. sp., first commensal Treponema isolated from human feces.</title>
        <authorList>
            <person name="Belkhou C."/>
            <person name="Raes J."/>
        </authorList>
    </citation>
    <scope>NUCLEOTIDE SEQUENCE [LARGE SCALE GENOMIC DNA]</scope>
    <source>
        <strain evidence="2 3">RCC2812</strain>
    </source>
</reference>
<dbReference type="RefSeq" id="WP_198443619.1">
    <property type="nucleotide sequence ID" value="NZ_CBCSHE010000003.1"/>
</dbReference>
<dbReference type="PANTHER" id="PTHR21164:SF0">
    <property type="entry name" value="CHORISMATE MUTASE AROH"/>
    <property type="match status" value="1"/>
</dbReference>
<dbReference type="Pfam" id="PF07736">
    <property type="entry name" value="CM_1"/>
    <property type="match status" value="1"/>
</dbReference>
<dbReference type="SUPFAM" id="SSF55298">
    <property type="entry name" value="YjgF-like"/>
    <property type="match status" value="1"/>
</dbReference>
<dbReference type="AlphaFoldDB" id="A0A7T3RFQ9"/>
<evidence type="ECO:0000313" key="3">
    <source>
        <dbReference type="Proteomes" id="UP000595224"/>
    </source>
</evidence>
<dbReference type="InterPro" id="IPR008243">
    <property type="entry name" value="Chorismate_mutase_AroH"/>
</dbReference>
<dbReference type="GO" id="GO:0008652">
    <property type="term" value="P:amino acid biosynthetic process"/>
    <property type="evidence" value="ECO:0007669"/>
    <property type="project" value="UniProtKB-UniRule"/>
</dbReference>
<comment type="catalytic activity">
    <reaction evidence="1">
        <text>chorismate = prephenate</text>
        <dbReference type="Rhea" id="RHEA:13897"/>
        <dbReference type="ChEBI" id="CHEBI:29748"/>
        <dbReference type="ChEBI" id="CHEBI:29934"/>
        <dbReference type="EC" id="5.4.99.5"/>
    </reaction>
</comment>
<keyword evidence="1" id="KW-0028">Amino-acid biosynthesis</keyword>
<dbReference type="EMBL" id="CP064936">
    <property type="protein sequence ID" value="QQA02160.1"/>
    <property type="molecule type" value="Genomic_DNA"/>
</dbReference>
<name>A0A7T3RFQ9_9SPIR</name>
<dbReference type="KEGG" id="tper:IWA51_06165"/>
<keyword evidence="1" id="KW-0413">Isomerase</keyword>
<dbReference type="GO" id="GO:0009073">
    <property type="term" value="P:aromatic amino acid family biosynthetic process"/>
    <property type="evidence" value="ECO:0007669"/>
    <property type="project" value="UniProtKB-UniRule"/>
</dbReference>